<feature type="domain" description="Peptidase S9 prolyl oligopeptidase catalytic" evidence="7">
    <location>
        <begin position="471"/>
        <end position="677"/>
    </location>
</feature>
<dbReference type="PRINTS" id="PR00862">
    <property type="entry name" value="PROLIGOPTASE"/>
</dbReference>
<gene>
    <name evidence="9" type="ORF">DIR46_09375</name>
</gene>
<evidence type="ECO:0000313" key="10">
    <source>
        <dbReference type="Proteomes" id="UP000245820"/>
    </source>
</evidence>
<dbReference type="EMBL" id="CP029343">
    <property type="protein sequence ID" value="AWL04626.1"/>
    <property type="molecule type" value="Genomic_DNA"/>
</dbReference>
<comment type="catalytic activity">
    <reaction evidence="1">
        <text>Hydrolysis of Pro-|-Xaa &gt;&gt; Ala-|-Xaa in oligopeptides.</text>
        <dbReference type="EC" id="3.4.21.26"/>
    </reaction>
</comment>
<dbReference type="SUPFAM" id="SSF50993">
    <property type="entry name" value="Peptidase/esterase 'gauge' domain"/>
    <property type="match status" value="1"/>
</dbReference>
<comment type="similarity">
    <text evidence="2">Belongs to the peptidase S9A family.</text>
</comment>
<dbReference type="InterPro" id="IPR002470">
    <property type="entry name" value="Peptidase_S9A"/>
</dbReference>
<dbReference type="Gene3D" id="3.40.50.1820">
    <property type="entry name" value="alpha/beta hydrolase"/>
    <property type="match status" value="1"/>
</dbReference>
<dbReference type="SUPFAM" id="SSF53474">
    <property type="entry name" value="alpha/beta-Hydrolases"/>
    <property type="match status" value="1"/>
</dbReference>
<dbReference type="InterPro" id="IPR051167">
    <property type="entry name" value="Prolyl_oligopep/macrocyclase"/>
</dbReference>
<dbReference type="AlphaFoldDB" id="A0A2S2DID3"/>
<feature type="domain" description="Peptidase S9A N-terminal" evidence="8">
    <location>
        <begin position="7"/>
        <end position="407"/>
    </location>
</feature>
<accession>A0A2S2DID3</accession>
<dbReference type="Pfam" id="PF02897">
    <property type="entry name" value="Peptidase_S9_N"/>
    <property type="match status" value="1"/>
</dbReference>
<evidence type="ECO:0000256" key="6">
    <source>
        <dbReference type="ARBA" id="ARBA00022825"/>
    </source>
</evidence>
<dbReference type="GO" id="GO:0004252">
    <property type="term" value="F:serine-type endopeptidase activity"/>
    <property type="evidence" value="ECO:0007669"/>
    <property type="project" value="UniProtKB-EC"/>
</dbReference>
<evidence type="ECO:0000313" key="9">
    <source>
        <dbReference type="EMBL" id="AWL04626.1"/>
    </source>
</evidence>
<dbReference type="Proteomes" id="UP000245820">
    <property type="component" value="Chromosome"/>
</dbReference>
<dbReference type="PANTHER" id="PTHR42881:SF2">
    <property type="entry name" value="PROLYL ENDOPEPTIDASE"/>
    <property type="match status" value="1"/>
</dbReference>
<dbReference type="Pfam" id="PF00326">
    <property type="entry name" value="Peptidase_S9"/>
    <property type="match status" value="1"/>
</dbReference>
<dbReference type="GO" id="GO:0006508">
    <property type="term" value="P:proteolysis"/>
    <property type="evidence" value="ECO:0007669"/>
    <property type="project" value="UniProtKB-KW"/>
</dbReference>
<dbReference type="RefSeq" id="WP_109345002.1">
    <property type="nucleotide sequence ID" value="NZ_CP029343.1"/>
</dbReference>
<evidence type="ECO:0000259" key="7">
    <source>
        <dbReference type="Pfam" id="PF00326"/>
    </source>
</evidence>
<protein>
    <recommendedName>
        <fullName evidence="3">prolyl oligopeptidase</fullName>
        <ecNumber evidence="3">3.4.21.26</ecNumber>
    </recommendedName>
</protein>
<dbReference type="KEGG" id="mtim:DIR46_09375"/>
<evidence type="ECO:0000256" key="4">
    <source>
        <dbReference type="ARBA" id="ARBA00022670"/>
    </source>
</evidence>
<evidence type="ECO:0000256" key="5">
    <source>
        <dbReference type="ARBA" id="ARBA00022801"/>
    </source>
</evidence>
<dbReference type="PANTHER" id="PTHR42881">
    <property type="entry name" value="PROLYL ENDOPEPTIDASE"/>
    <property type="match status" value="1"/>
</dbReference>
<name>A0A2S2DID3_9BURK</name>
<dbReference type="PROSITE" id="PS00708">
    <property type="entry name" value="PRO_ENDOPEP_SER"/>
    <property type="match status" value="1"/>
</dbReference>
<dbReference type="OrthoDB" id="9801421at2"/>
<organism evidence="9 10">
    <name type="scientific">Massilia oculi</name>
    <dbReference type="NCBI Taxonomy" id="945844"/>
    <lineage>
        <taxon>Bacteria</taxon>
        <taxon>Pseudomonadati</taxon>
        <taxon>Pseudomonadota</taxon>
        <taxon>Betaproteobacteria</taxon>
        <taxon>Burkholderiales</taxon>
        <taxon>Oxalobacteraceae</taxon>
        <taxon>Telluria group</taxon>
        <taxon>Massilia</taxon>
    </lineage>
</organism>
<dbReference type="GO" id="GO:0005829">
    <property type="term" value="C:cytosol"/>
    <property type="evidence" value="ECO:0007669"/>
    <property type="project" value="TreeGrafter"/>
</dbReference>
<dbReference type="InterPro" id="IPR001375">
    <property type="entry name" value="Peptidase_S9_cat"/>
</dbReference>
<dbReference type="FunFam" id="3.40.50.1820:FF:000005">
    <property type="entry name" value="Prolyl endopeptidase"/>
    <property type="match status" value="1"/>
</dbReference>
<dbReference type="Gene3D" id="2.130.10.120">
    <property type="entry name" value="Prolyl oligopeptidase, N-terminal domain"/>
    <property type="match status" value="1"/>
</dbReference>
<sequence>MHPTAYPATRRTDTVDVLHGQRIDDPYRWLEGDARSDGEVAAWIAAQNALTNACLAELPGRAVFRARLEALQNHEKFTVPRERGGRYFYTRNPGLENQATLLVREGVDGLVRVLIDPNTWSEHGTRALAEWAPSRDGALLAYAVQEDGADWRTIKVMEVATGKILDDALAWARFTTIAWMPDGAGFFYTRYPEATAGDAALANHAVYFHALGTPQSSDRLLYATPERPELLHFVEVTDSGRHAVITSTPGTQTNNLVVIDLHDERWQPRTVVKGFDAEWSPVGDAGNTLYLLTSERAERRRIATLDLADPGALPQDLIAQDSAVLGDARLVGGRLIGTYLVDVKTQLRRFTLEGRPDGVVPLPGIGSAGGFQGHPDDNEAFFVFTSFNAPTTIYGYDVAANTASVWAAPTVDADLKNIVVEQRFHAGRDGARVPMFLIRRSDVAGPAPTLLHGYGAFGISMISYYEPSLLAWIEQGGIVAIANIRGGGEYGKAWHEAARLDRKQTSYDDLLAAAEYLHTQRIVTPDGLAVHGESGGGLLVGAVVNQRPELFAAALPGVGVMDMLRFHRFTGGRLWMGEFGDPANEAQFRNLLAYSPYHNVAAGKPYPAILATTADTDDRVVPAHTFKYVAALQHIDAGPRPHLVRIETQAGHGAGKPTAKAIAEMADKWAFAAHWTGLQVK</sequence>
<dbReference type="InterPro" id="IPR029058">
    <property type="entry name" value="AB_hydrolase_fold"/>
</dbReference>
<keyword evidence="4" id="KW-0645">Protease</keyword>
<keyword evidence="10" id="KW-1185">Reference proteome</keyword>
<reference evidence="9 10" key="1">
    <citation type="submission" date="2018-05" db="EMBL/GenBank/DDBJ databases">
        <title>Complete genome sequence of Massilia oculi sp. nov. CCUG 43427T (=DSM 26321T), the type strain of M. oculi, and comparison with genome sequences of other Massilia strains.</title>
        <authorList>
            <person name="Zhu B."/>
        </authorList>
    </citation>
    <scope>NUCLEOTIDE SEQUENCE [LARGE SCALE GENOMIC DNA]</scope>
    <source>
        <strain evidence="9 10">CCUG 43427</strain>
    </source>
</reference>
<dbReference type="InterPro" id="IPR023302">
    <property type="entry name" value="Pept_S9A_N"/>
</dbReference>
<dbReference type="EC" id="3.4.21.26" evidence="3"/>
<evidence type="ECO:0000256" key="1">
    <source>
        <dbReference type="ARBA" id="ARBA00001070"/>
    </source>
</evidence>
<proteinExistence type="inferred from homology"/>
<evidence type="ECO:0000256" key="2">
    <source>
        <dbReference type="ARBA" id="ARBA00005228"/>
    </source>
</evidence>
<evidence type="ECO:0000256" key="3">
    <source>
        <dbReference type="ARBA" id="ARBA00011897"/>
    </source>
</evidence>
<keyword evidence="6" id="KW-0720">Serine protease</keyword>
<dbReference type="GO" id="GO:0070012">
    <property type="term" value="F:oligopeptidase activity"/>
    <property type="evidence" value="ECO:0007669"/>
    <property type="project" value="TreeGrafter"/>
</dbReference>
<dbReference type="InterPro" id="IPR002471">
    <property type="entry name" value="Pept_S9_AS"/>
</dbReference>
<evidence type="ECO:0000259" key="8">
    <source>
        <dbReference type="Pfam" id="PF02897"/>
    </source>
</evidence>
<keyword evidence="5" id="KW-0378">Hydrolase</keyword>